<dbReference type="GO" id="GO:0051536">
    <property type="term" value="F:iron-sulfur cluster binding"/>
    <property type="evidence" value="ECO:0007669"/>
    <property type="project" value="UniProtKB-KW"/>
</dbReference>
<evidence type="ECO:0000256" key="1">
    <source>
        <dbReference type="ARBA" id="ARBA00001966"/>
    </source>
</evidence>
<dbReference type="GO" id="GO:0003824">
    <property type="term" value="F:catalytic activity"/>
    <property type="evidence" value="ECO:0007669"/>
    <property type="project" value="InterPro"/>
</dbReference>
<evidence type="ECO:0000256" key="4">
    <source>
        <dbReference type="ARBA" id="ARBA00023004"/>
    </source>
</evidence>
<comment type="caution">
    <text evidence="7">The sequence shown here is derived from an EMBL/GenBank/DDBJ whole genome shotgun (WGS) entry which is preliminary data.</text>
</comment>
<dbReference type="RefSeq" id="WP_106090855.1">
    <property type="nucleotide sequence ID" value="NZ_PVNL01000075.1"/>
</dbReference>
<dbReference type="Proteomes" id="UP000238823">
    <property type="component" value="Unassembled WGS sequence"/>
</dbReference>
<feature type="domain" description="Radical SAM core" evidence="6">
    <location>
        <begin position="132"/>
        <end position="278"/>
    </location>
</feature>
<keyword evidence="2" id="KW-0949">S-adenosyl-L-methionine</keyword>
<protein>
    <recommendedName>
        <fullName evidence="6">Radical SAM core domain-containing protein</fullName>
    </recommendedName>
</protein>
<dbReference type="OrthoDB" id="9782387at2"/>
<evidence type="ECO:0000256" key="5">
    <source>
        <dbReference type="ARBA" id="ARBA00023014"/>
    </source>
</evidence>
<evidence type="ECO:0000259" key="6">
    <source>
        <dbReference type="Pfam" id="PF04055"/>
    </source>
</evidence>
<comment type="cofactor">
    <cofactor evidence="1">
        <name>[4Fe-4S] cluster</name>
        <dbReference type="ChEBI" id="CHEBI:49883"/>
    </cofactor>
</comment>
<dbReference type="Gene3D" id="3.20.20.70">
    <property type="entry name" value="Aldolase class I"/>
    <property type="match status" value="1"/>
</dbReference>
<dbReference type="SFLD" id="SFLDS00029">
    <property type="entry name" value="Radical_SAM"/>
    <property type="match status" value="1"/>
</dbReference>
<dbReference type="InterPro" id="IPR007197">
    <property type="entry name" value="rSAM"/>
</dbReference>
<evidence type="ECO:0000256" key="2">
    <source>
        <dbReference type="ARBA" id="ARBA00022691"/>
    </source>
</evidence>
<organism evidence="7 8">
    <name type="scientific">Enhygromyxa salina</name>
    <dbReference type="NCBI Taxonomy" id="215803"/>
    <lineage>
        <taxon>Bacteria</taxon>
        <taxon>Pseudomonadati</taxon>
        <taxon>Myxococcota</taxon>
        <taxon>Polyangia</taxon>
        <taxon>Nannocystales</taxon>
        <taxon>Nannocystaceae</taxon>
        <taxon>Enhygromyxa</taxon>
    </lineage>
</organism>
<dbReference type="GO" id="GO:0046872">
    <property type="term" value="F:metal ion binding"/>
    <property type="evidence" value="ECO:0007669"/>
    <property type="project" value="UniProtKB-KW"/>
</dbReference>
<dbReference type="EMBL" id="PVNL01000075">
    <property type="protein sequence ID" value="PRQ06416.1"/>
    <property type="molecule type" value="Genomic_DNA"/>
</dbReference>
<evidence type="ECO:0000313" key="7">
    <source>
        <dbReference type="EMBL" id="PRQ06416.1"/>
    </source>
</evidence>
<dbReference type="Pfam" id="PF04055">
    <property type="entry name" value="Radical_SAM"/>
    <property type="match status" value="1"/>
</dbReference>
<reference evidence="7 8" key="1">
    <citation type="submission" date="2018-03" db="EMBL/GenBank/DDBJ databases">
        <title>Draft Genome Sequences of the Obligatory Marine Myxobacteria Enhygromyxa salina SWB007.</title>
        <authorList>
            <person name="Poehlein A."/>
            <person name="Moghaddam J.A."/>
            <person name="Harms H."/>
            <person name="Alanjari M."/>
            <person name="Koenig G.M."/>
            <person name="Daniel R."/>
            <person name="Schaeberle T.F."/>
        </authorList>
    </citation>
    <scope>NUCLEOTIDE SEQUENCE [LARGE SCALE GENOMIC DNA]</scope>
    <source>
        <strain evidence="7 8">SWB007</strain>
    </source>
</reference>
<dbReference type="AlphaFoldDB" id="A0A2S9YMV6"/>
<dbReference type="InterPro" id="IPR013785">
    <property type="entry name" value="Aldolase_TIM"/>
</dbReference>
<keyword evidence="3" id="KW-0479">Metal-binding</keyword>
<keyword evidence="5" id="KW-0411">Iron-sulfur</keyword>
<gene>
    <name evidence="7" type="ORF">ENSA7_38860</name>
</gene>
<name>A0A2S9YMV6_9BACT</name>
<evidence type="ECO:0000256" key="3">
    <source>
        <dbReference type="ARBA" id="ARBA00022723"/>
    </source>
</evidence>
<dbReference type="SUPFAM" id="SSF102114">
    <property type="entry name" value="Radical SAM enzymes"/>
    <property type="match status" value="1"/>
</dbReference>
<keyword evidence="4" id="KW-0408">Iron</keyword>
<sequence>MSSEPDPAAFFAEITASALATAKAAPELVDVTPLIGRGWCLDFRVANEWADIVQVNALAEGGGQTLAYSYRPASVGSPQRERRLDRVGLLLCKALERVPIDGELPPVAVVVDDPDDEPPPRENVSFWLPGDCDRGCEFCSVSVEPSAERALRLPLMQSGTASRERADLEAKLRVTVDRAAEICIEWSGKDCLLSPLFDDGLRLAHELGYRDMGIQTPGSRLLEDGFVEFLRAHSVVRAGLTAHAGDEATFDLVGGKAGAYTTFWAGLERLLAADFQVSLEVPCVAKTVEGLPEHVANLASYPCSITCFFWYPDDHMGDSFPVIGMAYERAIAALERLRELVPPQRVAIDGIPECAVSSELRQHFFWSYGGGHMTFIDFERVPACASCSARDRCPGVPPVYLQHHEFPYQPLAR</sequence>
<evidence type="ECO:0000313" key="8">
    <source>
        <dbReference type="Proteomes" id="UP000238823"/>
    </source>
</evidence>
<proteinExistence type="predicted"/>
<dbReference type="InterPro" id="IPR058240">
    <property type="entry name" value="rSAM_sf"/>
</dbReference>
<accession>A0A2S9YMV6</accession>